<dbReference type="Pfam" id="PF22675">
    <property type="entry name" value="KH-I_KHDC4-BBP"/>
    <property type="match status" value="1"/>
</dbReference>
<protein>
    <recommendedName>
        <fullName evidence="1">Protein RIK</fullName>
    </recommendedName>
    <alternativeName>
        <fullName evidence="2">Rough sheath 2-interacting KH domain protein</fullName>
    </alternativeName>
</protein>
<evidence type="ECO:0000313" key="6">
    <source>
        <dbReference type="EMBL" id="RVW82751.1"/>
    </source>
</evidence>
<dbReference type="InterPro" id="IPR031121">
    <property type="entry name" value="RIK/BLOM7"/>
</dbReference>
<dbReference type="InterPro" id="IPR055256">
    <property type="entry name" value="KH_1_KHDC4/BBP-like"/>
</dbReference>
<feature type="compositionally biased region" description="Low complexity" evidence="3">
    <location>
        <begin position="414"/>
        <end position="435"/>
    </location>
</feature>
<accession>A0A438HE65</accession>
<dbReference type="GO" id="GO:0005634">
    <property type="term" value="C:nucleus"/>
    <property type="evidence" value="ECO:0007669"/>
    <property type="project" value="InterPro"/>
</dbReference>
<feature type="domain" description="ATP-dependent RNA helicase PRP5/DDX46/KHDC4 KH" evidence="5">
    <location>
        <begin position="86"/>
        <end position="174"/>
    </location>
</feature>
<feature type="region of interest" description="Disordered" evidence="3">
    <location>
        <begin position="414"/>
        <end position="440"/>
    </location>
</feature>
<proteinExistence type="predicted"/>
<dbReference type="AlphaFoldDB" id="A0A438HE65"/>
<feature type="region of interest" description="Disordered" evidence="3">
    <location>
        <begin position="585"/>
        <end position="700"/>
    </location>
</feature>
<evidence type="ECO:0000256" key="3">
    <source>
        <dbReference type="SAM" id="MobiDB-lite"/>
    </source>
</evidence>
<evidence type="ECO:0000259" key="4">
    <source>
        <dbReference type="Pfam" id="PF22675"/>
    </source>
</evidence>
<dbReference type="CDD" id="cd22471">
    <property type="entry name" value="KH-I_RIK_like_rpt1"/>
    <property type="match status" value="1"/>
</dbReference>
<dbReference type="Gene3D" id="3.30.1370.10">
    <property type="entry name" value="K Homology domain, type 1"/>
    <property type="match status" value="1"/>
</dbReference>
<dbReference type="GO" id="GO:0003723">
    <property type="term" value="F:RNA binding"/>
    <property type="evidence" value="ECO:0007669"/>
    <property type="project" value="InterPro"/>
</dbReference>
<comment type="caution">
    <text evidence="6">The sequence shown here is derived from an EMBL/GenBank/DDBJ whole genome shotgun (WGS) entry which is preliminary data.</text>
</comment>
<dbReference type="EMBL" id="QGNW01000236">
    <property type="protein sequence ID" value="RVW82751.1"/>
    <property type="molecule type" value="Genomic_DNA"/>
</dbReference>
<feature type="region of interest" description="Disordered" evidence="3">
    <location>
        <begin position="234"/>
        <end position="254"/>
    </location>
</feature>
<sequence>MCYRKKRKWDQPAESLVSAGVALPGVLPLGNVGPLVGIPLAGVAPPSSALLTNVTIPPVFQTSSIQQHASAIVQKLNQPKIQDELIAREIIINDAESTVRYKLTKRQMQEEIQKCTGAVVITRGKYRPPNALPDGEKPLYLHISAGAHLKDTAERIKAVDRAAAMVEEMLKQGQNSESVPSNSHLAGNTGVTQAPSTCVFLGFEADPSLNIAARIRGPNDQYINHIMNETGATVSVRGRGSGNSESPNGEGQQPLHLFLSSNNLKGLEDAKLLAENLLDTICAECGASRASSCKVYGAVPPPQQLLVGVQSSGNELNVKTSSTACLASSAVSSTPTPLVSPLTVPGVSTGFSQGAVSQCGGFFNSGQPQSNLVCYPPPSLTAGTSYSGYGGIYPQATPLQQVALALRQSPSPVTSTIAPSTSSASTVPKSSAASFSEKEKRLPQRRKFQELPVALKGPTKPQQVVKRYARCTRLQLNQLNILSVFTKANMTSWFNWPTGRMGDGCGRCFNGVVFVGLVVMYVVFDSLWSRLSVMEVPCDRRLLLQSFDQEPSKILCCFYFFLDAMYWIWDFYSLLQGLQLPSETTSGLTVRNSSTMPAPRKLVQPSSNGMPPPPPKGTMGPLPPPPPKFSSPARTMAPPPPPPKFNSSTTIPEVDDKNVLNKSKSDTVPDTLSKLMEYGEEDDDPDEAGEESCKNNCSVGVAPKPFWAV</sequence>
<dbReference type="CDD" id="cd22472">
    <property type="entry name" value="KH-I_RIK_like_rpt2"/>
    <property type="match status" value="1"/>
</dbReference>
<reference evidence="6 7" key="1">
    <citation type="journal article" date="2018" name="PLoS Genet.">
        <title>Population sequencing reveals clonal diversity and ancestral inbreeding in the grapevine cultivar Chardonnay.</title>
        <authorList>
            <person name="Roach M.J."/>
            <person name="Johnson D.L."/>
            <person name="Bohlmann J."/>
            <person name="van Vuuren H.J."/>
            <person name="Jones S.J."/>
            <person name="Pretorius I.S."/>
            <person name="Schmidt S.A."/>
            <person name="Borneman A.R."/>
        </authorList>
    </citation>
    <scope>NUCLEOTIDE SEQUENCE [LARGE SCALE GENOMIC DNA]</scope>
    <source>
        <strain evidence="7">cv. Chardonnay</strain>
        <tissue evidence="6">Leaf</tissue>
    </source>
</reference>
<dbReference type="Proteomes" id="UP000288805">
    <property type="component" value="Unassembled WGS sequence"/>
</dbReference>
<feature type="compositionally biased region" description="Low complexity" evidence="3">
    <location>
        <begin position="242"/>
        <end position="251"/>
    </location>
</feature>
<name>A0A438HE65_VITVI</name>
<feature type="compositionally biased region" description="Basic and acidic residues" evidence="3">
    <location>
        <begin position="654"/>
        <end position="667"/>
    </location>
</feature>
<feature type="compositionally biased region" description="Polar residues" evidence="3">
    <location>
        <begin position="585"/>
        <end position="596"/>
    </location>
</feature>
<dbReference type="PANTHER" id="PTHR15744:SF0">
    <property type="entry name" value="KH HOMOLOGY DOMAIN-CONTAINING PROTEIN 4"/>
    <property type="match status" value="1"/>
</dbReference>
<gene>
    <name evidence="6" type="primary">RIK_1</name>
    <name evidence="6" type="ORF">CK203_046929</name>
</gene>
<evidence type="ECO:0000313" key="7">
    <source>
        <dbReference type="Proteomes" id="UP000288805"/>
    </source>
</evidence>
<evidence type="ECO:0000256" key="1">
    <source>
        <dbReference type="ARBA" id="ARBA00070402"/>
    </source>
</evidence>
<dbReference type="Pfam" id="PF23469">
    <property type="entry name" value="KH_12"/>
    <property type="match status" value="1"/>
</dbReference>
<evidence type="ECO:0000256" key="2">
    <source>
        <dbReference type="ARBA" id="ARBA00081001"/>
    </source>
</evidence>
<dbReference type="InterPro" id="IPR036612">
    <property type="entry name" value="KH_dom_type_1_sf"/>
</dbReference>
<dbReference type="PANTHER" id="PTHR15744">
    <property type="entry name" value="BLOM7"/>
    <property type="match status" value="1"/>
</dbReference>
<feature type="domain" description="KHDC4/BBP-like KH-domain type I" evidence="4">
    <location>
        <begin position="205"/>
        <end position="279"/>
    </location>
</feature>
<feature type="compositionally biased region" description="Pro residues" evidence="3">
    <location>
        <begin position="610"/>
        <end position="629"/>
    </location>
</feature>
<dbReference type="FunFam" id="3.30.1370.10:FF:000037">
    <property type="entry name" value="KH domain protein"/>
    <property type="match status" value="1"/>
</dbReference>
<dbReference type="InterPro" id="IPR056149">
    <property type="entry name" value="PRP5/DDX46/KHDC4_KH"/>
</dbReference>
<evidence type="ECO:0000259" key="5">
    <source>
        <dbReference type="Pfam" id="PF23469"/>
    </source>
</evidence>
<dbReference type="SUPFAM" id="SSF54791">
    <property type="entry name" value="Eukaryotic type KH-domain (KH-domain type I)"/>
    <property type="match status" value="1"/>
</dbReference>
<organism evidence="6 7">
    <name type="scientific">Vitis vinifera</name>
    <name type="common">Grape</name>
    <dbReference type="NCBI Taxonomy" id="29760"/>
    <lineage>
        <taxon>Eukaryota</taxon>
        <taxon>Viridiplantae</taxon>
        <taxon>Streptophyta</taxon>
        <taxon>Embryophyta</taxon>
        <taxon>Tracheophyta</taxon>
        <taxon>Spermatophyta</taxon>
        <taxon>Magnoliopsida</taxon>
        <taxon>eudicotyledons</taxon>
        <taxon>Gunneridae</taxon>
        <taxon>Pentapetalae</taxon>
        <taxon>rosids</taxon>
        <taxon>Vitales</taxon>
        <taxon>Vitaceae</taxon>
        <taxon>Viteae</taxon>
        <taxon>Vitis</taxon>
    </lineage>
</organism>
<feature type="compositionally biased region" description="Acidic residues" evidence="3">
    <location>
        <begin position="678"/>
        <end position="690"/>
    </location>
</feature>